<reference evidence="1 2" key="1">
    <citation type="journal article" date="2021" name="Commun. Biol.">
        <title>The genome of Shorea leprosula (Dipterocarpaceae) highlights the ecological relevance of drought in aseasonal tropical rainforests.</title>
        <authorList>
            <person name="Ng K.K.S."/>
            <person name="Kobayashi M.J."/>
            <person name="Fawcett J.A."/>
            <person name="Hatakeyama M."/>
            <person name="Paape T."/>
            <person name="Ng C.H."/>
            <person name="Ang C.C."/>
            <person name="Tnah L.H."/>
            <person name="Lee C.T."/>
            <person name="Nishiyama T."/>
            <person name="Sese J."/>
            <person name="O'Brien M.J."/>
            <person name="Copetti D."/>
            <person name="Mohd Noor M.I."/>
            <person name="Ong R.C."/>
            <person name="Putra M."/>
            <person name="Sireger I.Z."/>
            <person name="Indrioko S."/>
            <person name="Kosugi Y."/>
            <person name="Izuno A."/>
            <person name="Isagi Y."/>
            <person name="Lee S.L."/>
            <person name="Shimizu K.K."/>
        </authorList>
    </citation>
    <scope>NUCLEOTIDE SEQUENCE [LARGE SCALE GENOMIC DNA]</scope>
    <source>
        <strain evidence="1">214</strain>
    </source>
</reference>
<evidence type="ECO:0000313" key="1">
    <source>
        <dbReference type="EMBL" id="GKV47909.1"/>
    </source>
</evidence>
<comment type="caution">
    <text evidence="1">The sequence shown here is derived from an EMBL/GenBank/DDBJ whole genome shotgun (WGS) entry which is preliminary data.</text>
</comment>
<accession>A0AAV5MFI7</accession>
<gene>
    <name evidence="1" type="ORF">SLEP1_g54759</name>
</gene>
<proteinExistence type="predicted"/>
<evidence type="ECO:0000313" key="2">
    <source>
        <dbReference type="Proteomes" id="UP001054252"/>
    </source>
</evidence>
<dbReference type="Proteomes" id="UP001054252">
    <property type="component" value="Unassembled WGS sequence"/>
</dbReference>
<keyword evidence="2" id="KW-1185">Reference proteome</keyword>
<protein>
    <submittedName>
        <fullName evidence="1">Uncharacterized protein</fullName>
    </submittedName>
</protein>
<name>A0AAV5MFI7_9ROSI</name>
<sequence>MLPTAKKVEVLEAIPLFLGAWRGRFKMHLQNFQDFTSLVR</sequence>
<dbReference type="EMBL" id="BPVZ01000240">
    <property type="protein sequence ID" value="GKV47909.1"/>
    <property type="molecule type" value="Genomic_DNA"/>
</dbReference>
<organism evidence="1 2">
    <name type="scientific">Rubroshorea leprosula</name>
    <dbReference type="NCBI Taxonomy" id="152421"/>
    <lineage>
        <taxon>Eukaryota</taxon>
        <taxon>Viridiplantae</taxon>
        <taxon>Streptophyta</taxon>
        <taxon>Embryophyta</taxon>
        <taxon>Tracheophyta</taxon>
        <taxon>Spermatophyta</taxon>
        <taxon>Magnoliopsida</taxon>
        <taxon>eudicotyledons</taxon>
        <taxon>Gunneridae</taxon>
        <taxon>Pentapetalae</taxon>
        <taxon>rosids</taxon>
        <taxon>malvids</taxon>
        <taxon>Malvales</taxon>
        <taxon>Dipterocarpaceae</taxon>
        <taxon>Rubroshorea</taxon>
    </lineage>
</organism>
<dbReference type="AlphaFoldDB" id="A0AAV5MFI7"/>